<dbReference type="FunFam" id="3.15.10.30:FF:000001">
    <property type="entry name" value="Takeout-like protein 1"/>
    <property type="match status" value="1"/>
</dbReference>
<keyword evidence="1 4" id="KW-0732">Signal</keyword>
<organism evidence="5 6">
    <name type="scientific">Tenebrio molitor</name>
    <name type="common">Yellow mealworm beetle</name>
    <dbReference type="NCBI Taxonomy" id="7067"/>
    <lineage>
        <taxon>Eukaryota</taxon>
        <taxon>Metazoa</taxon>
        <taxon>Ecdysozoa</taxon>
        <taxon>Arthropoda</taxon>
        <taxon>Hexapoda</taxon>
        <taxon>Insecta</taxon>
        <taxon>Pterygota</taxon>
        <taxon>Neoptera</taxon>
        <taxon>Endopterygota</taxon>
        <taxon>Coleoptera</taxon>
        <taxon>Polyphaga</taxon>
        <taxon>Cucujiformia</taxon>
        <taxon>Tenebrionidae</taxon>
        <taxon>Tenebrio</taxon>
    </lineage>
</organism>
<dbReference type="Gene3D" id="3.15.10.30">
    <property type="entry name" value="Haemolymph juvenile hormone binding protein"/>
    <property type="match status" value="1"/>
</dbReference>
<dbReference type="AlphaFoldDB" id="A0A8J6HRZ0"/>
<dbReference type="PANTHER" id="PTHR11008">
    <property type="entry name" value="PROTEIN TAKEOUT-LIKE PROTEIN"/>
    <property type="match status" value="1"/>
</dbReference>
<keyword evidence="2" id="KW-0090">Biological rhythms</keyword>
<comment type="caution">
    <text evidence="5">The sequence shown here is derived from an EMBL/GenBank/DDBJ whole genome shotgun (WGS) entry which is preliminary data.</text>
</comment>
<dbReference type="EMBL" id="JABDTM020015350">
    <property type="protein sequence ID" value="KAH0819163.1"/>
    <property type="molecule type" value="Genomic_DNA"/>
</dbReference>
<comment type="similarity">
    <text evidence="3">Belongs to the TO family.</text>
</comment>
<evidence type="ECO:0000256" key="4">
    <source>
        <dbReference type="SAM" id="SignalP"/>
    </source>
</evidence>
<sequence length="245" mass="28024">MKHLMLFAVFCLVHSSNSLSLPSTFQRCDKRKSNFNDCLSSAIQNAVSQLSKPIKEYSLPSFEPFLIPAVTLNAGINVSMDQKFTNLRISGRTNITSTKAIMNFDDLTLTIRMVNPEIRYLADYQVKGNMFLLPIDASGLLTTKGYNILYTLIFKFEEYIKDGVRYLRVISSKIAMEPESMTYYLENLFEDKELNDAYSRAVTKRSKEIFGLQQLVYGNSYAQSYNDVFNNLLRKVPLTELFEGV</sequence>
<dbReference type="Pfam" id="PF06585">
    <property type="entry name" value="JHBP"/>
    <property type="match status" value="1"/>
</dbReference>
<name>A0A8J6HRZ0_TENMO</name>
<dbReference type="GO" id="GO:0007623">
    <property type="term" value="P:circadian rhythm"/>
    <property type="evidence" value="ECO:0007669"/>
    <property type="project" value="UniProtKB-ARBA"/>
</dbReference>
<evidence type="ECO:0000313" key="6">
    <source>
        <dbReference type="Proteomes" id="UP000719412"/>
    </source>
</evidence>
<dbReference type="SMART" id="SM00700">
    <property type="entry name" value="JHBP"/>
    <property type="match status" value="1"/>
</dbReference>
<proteinExistence type="inferred from homology"/>
<evidence type="ECO:0000256" key="3">
    <source>
        <dbReference type="ARBA" id="ARBA00060902"/>
    </source>
</evidence>
<reference evidence="5" key="1">
    <citation type="journal article" date="2020" name="J Insects Food Feed">
        <title>The yellow mealworm (Tenebrio molitor) genome: a resource for the emerging insects as food and feed industry.</title>
        <authorList>
            <person name="Eriksson T."/>
            <person name="Andere A."/>
            <person name="Kelstrup H."/>
            <person name="Emery V."/>
            <person name="Picard C."/>
        </authorList>
    </citation>
    <scope>NUCLEOTIDE SEQUENCE</scope>
    <source>
        <strain evidence="5">Stoneville</strain>
        <tissue evidence="5">Whole head</tissue>
    </source>
</reference>
<evidence type="ECO:0000313" key="5">
    <source>
        <dbReference type="EMBL" id="KAH0819163.1"/>
    </source>
</evidence>
<dbReference type="GO" id="GO:0005615">
    <property type="term" value="C:extracellular space"/>
    <property type="evidence" value="ECO:0007669"/>
    <property type="project" value="TreeGrafter"/>
</dbReference>
<gene>
    <name evidence="5" type="ORF">GEV33_003629</name>
</gene>
<protein>
    <submittedName>
        <fullName evidence="5">Uncharacterized protein</fullName>
    </submittedName>
</protein>
<dbReference type="Proteomes" id="UP000719412">
    <property type="component" value="Unassembled WGS sequence"/>
</dbReference>
<feature type="chain" id="PRO_5035309275" evidence="4">
    <location>
        <begin position="19"/>
        <end position="245"/>
    </location>
</feature>
<evidence type="ECO:0000256" key="2">
    <source>
        <dbReference type="ARBA" id="ARBA00023108"/>
    </source>
</evidence>
<evidence type="ECO:0000256" key="1">
    <source>
        <dbReference type="ARBA" id="ARBA00022729"/>
    </source>
</evidence>
<keyword evidence="6" id="KW-1185">Reference proteome</keyword>
<accession>A0A8J6HRZ0</accession>
<feature type="signal peptide" evidence="4">
    <location>
        <begin position="1"/>
        <end position="18"/>
    </location>
</feature>
<dbReference type="InterPro" id="IPR038606">
    <property type="entry name" value="To_sf"/>
</dbReference>
<dbReference type="PANTHER" id="PTHR11008:SF32">
    <property type="entry name" value="CIRCADIAN CLOCK-CONTROLLED PROTEIN DAYWAKE-RELATED"/>
    <property type="match status" value="1"/>
</dbReference>
<reference evidence="5" key="2">
    <citation type="submission" date="2021-08" db="EMBL/GenBank/DDBJ databases">
        <authorList>
            <person name="Eriksson T."/>
        </authorList>
    </citation>
    <scope>NUCLEOTIDE SEQUENCE</scope>
    <source>
        <strain evidence="5">Stoneville</strain>
        <tissue evidence="5">Whole head</tissue>
    </source>
</reference>
<dbReference type="InterPro" id="IPR010562">
    <property type="entry name" value="Haemolymph_juvenile_hormone-bd"/>
</dbReference>